<name>A0A1C3JK23_9VIBR</name>
<keyword evidence="2" id="KW-1185">Reference proteome</keyword>
<dbReference type="EMBL" id="FLQZ01000147">
    <property type="protein sequence ID" value="SBT15543.1"/>
    <property type="molecule type" value="Genomic_DNA"/>
</dbReference>
<reference evidence="2" key="1">
    <citation type="submission" date="2016-06" db="EMBL/GenBank/DDBJ databases">
        <authorList>
            <person name="Rodrigo-Torres L."/>
            <person name="Arahal D.R."/>
        </authorList>
    </citation>
    <scope>NUCLEOTIDE SEQUENCE [LARGE SCALE GENOMIC DNA]</scope>
    <source>
        <strain evidence="2">CECT 7224</strain>
    </source>
</reference>
<gene>
    <name evidence="1" type="ORF">VCE7224_04342</name>
</gene>
<dbReference type="AlphaFoldDB" id="A0A1C3JK23"/>
<organism evidence="1 2">
    <name type="scientific">Vibrio celticus</name>
    <dbReference type="NCBI Taxonomy" id="446372"/>
    <lineage>
        <taxon>Bacteria</taxon>
        <taxon>Pseudomonadati</taxon>
        <taxon>Pseudomonadota</taxon>
        <taxon>Gammaproteobacteria</taxon>
        <taxon>Vibrionales</taxon>
        <taxon>Vibrionaceae</taxon>
        <taxon>Vibrio</taxon>
    </lineage>
</organism>
<evidence type="ECO:0000313" key="1">
    <source>
        <dbReference type="EMBL" id="SBT15543.1"/>
    </source>
</evidence>
<protein>
    <submittedName>
        <fullName evidence="1">Uncharacterized protein</fullName>
    </submittedName>
</protein>
<evidence type="ECO:0000313" key="2">
    <source>
        <dbReference type="Proteomes" id="UP000092819"/>
    </source>
</evidence>
<accession>A0A1C3JK23</accession>
<proteinExistence type="predicted"/>
<dbReference type="Proteomes" id="UP000092819">
    <property type="component" value="Unassembled WGS sequence"/>
</dbReference>
<dbReference type="RefSeq" id="WP_206377652.1">
    <property type="nucleotide sequence ID" value="NZ_AP025464.1"/>
</dbReference>
<sequence>MMVPSNGTNNTSVVVEGLKVKLAPGFYTLDTDFVKPGLVLEKIMFSKELL</sequence>